<evidence type="ECO:0000313" key="4">
    <source>
        <dbReference type="Proteomes" id="UP001629214"/>
    </source>
</evidence>
<evidence type="ECO:0000313" key="3">
    <source>
        <dbReference type="EMBL" id="MFL9878461.1"/>
    </source>
</evidence>
<name>A0ABW8Z8H5_9BURK</name>
<dbReference type="Pfam" id="PF02525">
    <property type="entry name" value="Flavodoxin_2"/>
    <property type="match status" value="1"/>
</dbReference>
<organism evidence="3 4">
    <name type="scientific">Herbaspirillum rhizosphaerae</name>
    <dbReference type="NCBI Taxonomy" id="346179"/>
    <lineage>
        <taxon>Bacteria</taxon>
        <taxon>Pseudomonadati</taxon>
        <taxon>Pseudomonadota</taxon>
        <taxon>Betaproteobacteria</taxon>
        <taxon>Burkholderiales</taxon>
        <taxon>Oxalobacteraceae</taxon>
        <taxon>Herbaspirillum</taxon>
    </lineage>
</organism>
<dbReference type="RefSeq" id="WP_408167426.1">
    <property type="nucleotide sequence ID" value="NZ_JAQQFR010000004.1"/>
</dbReference>
<proteinExistence type="predicted"/>
<dbReference type="EMBL" id="JAQQFR010000004">
    <property type="protein sequence ID" value="MFL9878461.1"/>
    <property type="molecule type" value="Genomic_DNA"/>
</dbReference>
<keyword evidence="1" id="KW-0560">Oxidoreductase</keyword>
<dbReference type="PANTHER" id="PTHR47307">
    <property type="entry name" value="GLUTATHIONE-REGULATED POTASSIUM-EFFLUX SYSTEM ANCILLARY PROTEIN KEFG"/>
    <property type="match status" value="1"/>
</dbReference>
<dbReference type="PANTHER" id="PTHR47307:SF2">
    <property type="entry name" value="GLUTATHIONE-REGULATED POTASSIUM-EFFLUX SYSTEM ANCILLARY PROTEIN KEFF"/>
    <property type="match status" value="1"/>
</dbReference>
<keyword evidence="4" id="KW-1185">Reference proteome</keyword>
<dbReference type="Gene3D" id="3.40.50.360">
    <property type="match status" value="1"/>
</dbReference>
<feature type="domain" description="Flavodoxin-like fold" evidence="2">
    <location>
        <begin position="5"/>
        <end position="172"/>
    </location>
</feature>
<dbReference type="InterPro" id="IPR029039">
    <property type="entry name" value="Flavoprotein-like_sf"/>
</dbReference>
<comment type="caution">
    <text evidence="3">The sequence shown here is derived from an EMBL/GenBank/DDBJ whole genome shotgun (WGS) entry which is preliminary data.</text>
</comment>
<reference evidence="3 4" key="1">
    <citation type="journal article" date="2024" name="Chem. Sci.">
        <title>Discovery of megapolipeptins by genome mining of a Burkholderiales bacteria collection.</title>
        <authorList>
            <person name="Paulo B.S."/>
            <person name="Recchia M.J.J."/>
            <person name="Lee S."/>
            <person name="Fergusson C.H."/>
            <person name="Romanowski S.B."/>
            <person name="Hernandez A."/>
            <person name="Krull N."/>
            <person name="Liu D.Y."/>
            <person name="Cavanagh H."/>
            <person name="Bos A."/>
            <person name="Gray C.A."/>
            <person name="Murphy B.T."/>
            <person name="Linington R.G."/>
            <person name="Eustaquio A.S."/>
        </authorList>
    </citation>
    <scope>NUCLEOTIDE SEQUENCE [LARGE SCALE GENOMIC DNA]</scope>
    <source>
        <strain evidence="3 4">RL21-008-BIB-B</strain>
    </source>
</reference>
<dbReference type="Proteomes" id="UP001629214">
    <property type="component" value="Unassembled WGS sequence"/>
</dbReference>
<dbReference type="SUPFAM" id="SSF52218">
    <property type="entry name" value="Flavoproteins"/>
    <property type="match status" value="1"/>
</dbReference>
<accession>A0ABW8Z8H5</accession>
<sequence>MTTSRILILYAHPGGEHSYTNRTMIEAARSLPQVRVHDLYECYPDFHIDVEYEQAQLHEADLVVLHHPIHWYSMPALQKEWIDLVLQRGWAFGPGGDALHGKDFWLVATTGGDADAYQAGGRHGHPFSDFLPPYQQTARLCGMRWQTPNILHGAHHLSKEALIMHAANYRARLDSYPDWPATETSTSTP</sequence>
<dbReference type="InterPro" id="IPR003680">
    <property type="entry name" value="Flavodoxin_fold"/>
</dbReference>
<evidence type="ECO:0000259" key="2">
    <source>
        <dbReference type="Pfam" id="PF02525"/>
    </source>
</evidence>
<protein>
    <submittedName>
        <fullName evidence="3">NAD(P)H-dependent oxidoreductase</fullName>
    </submittedName>
</protein>
<evidence type="ECO:0000256" key="1">
    <source>
        <dbReference type="ARBA" id="ARBA00023002"/>
    </source>
</evidence>
<dbReference type="InterPro" id="IPR046980">
    <property type="entry name" value="KefG/KefF"/>
</dbReference>
<gene>
    <name evidence="3" type="ORF">PQR63_08715</name>
</gene>